<protein>
    <submittedName>
        <fullName evidence="1">Extracellular solute-binding protein</fullName>
    </submittedName>
</protein>
<dbReference type="AlphaFoldDB" id="A0A518RB04"/>
<reference evidence="1 2" key="1">
    <citation type="submission" date="2019-07" db="EMBL/GenBank/DDBJ databases">
        <title>Sphingomonas alkalisoli sp. nov., isolated from rhizosphere soil of Suaedae salsa.</title>
        <authorList>
            <person name="Zhang H."/>
            <person name="Xu L."/>
            <person name="Zhang J.-X."/>
            <person name="Sun J.-Q."/>
        </authorList>
    </citation>
    <scope>NUCLEOTIDE SEQUENCE [LARGE SCALE GENOMIC DNA]</scope>
    <source>
        <strain evidence="1 2">XS-10</strain>
    </source>
</reference>
<sequence>MNAPVYRGLTWDHPRGCNALAAAAAQASGLSLHWDKHPLEGFESHPIADLCARYDLVVLDHPHVGEAVAADCLVPVESLFGAEEIAGWQAAVAGPSLASYRYAGQHWALPLDAATQVTAYRRATVESPPVAWDELPAFAAQHAVALSLAGPHAILSLQSVCGALGAERSGEAFIDRAVAREGYALMLALTGDATVNAQALNPIAMLGAIERGDGIDLCPLIYGYVNYATLGVGFADAPCGPDGRIGSTLGGTGIGVSKRCEVTPALLDHLRWLMSQQVQRGFIPQHDGQPALRAAWQDAAVNAATGNFFGATLASVEQALLRPRHDGAIAFQTHASARLRAALLEGAAADPVLDDLETLYRNHHPAGAET</sequence>
<dbReference type="RefSeq" id="WP_145844143.1">
    <property type="nucleotide sequence ID" value="NZ_CP042239.1"/>
</dbReference>
<dbReference type="KEGG" id="ssua:FPZ54_00385"/>
<keyword evidence="2" id="KW-1185">Reference proteome</keyword>
<name>A0A518RB04_9SPHN</name>
<gene>
    <name evidence="1" type="ORF">FPZ54_00385</name>
</gene>
<dbReference type="OrthoDB" id="9811622at2"/>
<dbReference type="EMBL" id="CP042239">
    <property type="protein sequence ID" value="QDX24634.1"/>
    <property type="molecule type" value="Genomic_DNA"/>
</dbReference>
<proteinExistence type="predicted"/>
<dbReference type="Gene3D" id="3.40.190.10">
    <property type="entry name" value="Periplasmic binding protein-like II"/>
    <property type="match status" value="3"/>
</dbReference>
<organism evidence="1 2">
    <name type="scientific">Sphingomonas suaedae</name>
    <dbReference type="NCBI Taxonomy" id="2599297"/>
    <lineage>
        <taxon>Bacteria</taxon>
        <taxon>Pseudomonadati</taxon>
        <taxon>Pseudomonadota</taxon>
        <taxon>Alphaproteobacteria</taxon>
        <taxon>Sphingomonadales</taxon>
        <taxon>Sphingomonadaceae</taxon>
        <taxon>Sphingomonas</taxon>
    </lineage>
</organism>
<evidence type="ECO:0000313" key="1">
    <source>
        <dbReference type="EMBL" id="QDX24634.1"/>
    </source>
</evidence>
<accession>A0A518RB04</accession>
<dbReference type="SUPFAM" id="SSF53850">
    <property type="entry name" value="Periplasmic binding protein-like II"/>
    <property type="match status" value="1"/>
</dbReference>
<evidence type="ECO:0000313" key="2">
    <source>
        <dbReference type="Proteomes" id="UP000318055"/>
    </source>
</evidence>
<dbReference type="Proteomes" id="UP000318055">
    <property type="component" value="Chromosome"/>
</dbReference>